<keyword evidence="4" id="KW-1133">Transmembrane helix</keyword>
<dbReference type="SUPFAM" id="SSF46689">
    <property type="entry name" value="Homeodomain-like"/>
    <property type="match status" value="1"/>
</dbReference>
<dbReference type="Pfam" id="PF12833">
    <property type="entry name" value="HTH_18"/>
    <property type="match status" value="1"/>
</dbReference>
<keyword evidence="2 6" id="KW-0238">DNA-binding</keyword>
<dbReference type="InterPro" id="IPR018060">
    <property type="entry name" value="HTH_AraC"/>
</dbReference>
<dbReference type="Proteomes" id="UP000184432">
    <property type="component" value="Unassembled WGS sequence"/>
</dbReference>
<feature type="domain" description="HTH araC/xylS-type" evidence="5">
    <location>
        <begin position="170"/>
        <end position="274"/>
    </location>
</feature>
<dbReference type="InterPro" id="IPR018062">
    <property type="entry name" value="HTH_AraC-typ_CS"/>
</dbReference>
<feature type="transmembrane region" description="Helical" evidence="4">
    <location>
        <begin position="120"/>
        <end position="139"/>
    </location>
</feature>
<dbReference type="PROSITE" id="PS00041">
    <property type="entry name" value="HTH_ARAC_FAMILY_1"/>
    <property type="match status" value="1"/>
</dbReference>
<sequence length="275" mass="33351">MRTFKYESVMLLSIPLLIYIAFIPYYVLDSSTKIGWGWYSNDVWCFRLVRLFLHKFFFISYSFVFGLATIYVLNTFNRVGSKEDDITRKYNWFKIVLYIFTTFMFINFLYWTLWTKYFHNSFFTLFVGMLIHFLIYTIILKPDHYFYSNNQKKAYKNSSISKEEAARIAQKFLYYLEKEEPFLDDSFDLEKMATRLQVKKHFLSQVISQNLNSSFTKIVKKYRVEKSVFLLTQDKERKRKIADIAYECGFRDTSSFYRAFKEIKKVTPNNFREHL</sequence>
<dbReference type="GO" id="GO:0003700">
    <property type="term" value="F:DNA-binding transcription factor activity"/>
    <property type="evidence" value="ECO:0007669"/>
    <property type="project" value="InterPro"/>
</dbReference>
<keyword evidence="1" id="KW-0805">Transcription regulation</keyword>
<reference evidence="7" key="1">
    <citation type="submission" date="2016-11" db="EMBL/GenBank/DDBJ databases">
        <authorList>
            <person name="Varghese N."/>
            <person name="Submissions S."/>
        </authorList>
    </citation>
    <scope>NUCLEOTIDE SEQUENCE [LARGE SCALE GENOMIC DNA]</scope>
    <source>
        <strain evidence="7">DSM 22623</strain>
    </source>
</reference>
<dbReference type="STRING" id="570521.SAMN04488508_10117"/>
<evidence type="ECO:0000256" key="2">
    <source>
        <dbReference type="ARBA" id="ARBA00023125"/>
    </source>
</evidence>
<gene>
    <name evidence="6" type="ORF">SAMN04488508_10117</name>
</gene>
<dbReference type="PANTHER" id="PTHR43280">
    <property type="entry name" value="ARAC-FAMILY TRANSCRIPTIONAL REGULATOR"/>
    <property type="match status" value="1"/>
</dbReference>
<dbReference type="InterPro" id="IPR020449">
    <property type="entry name" value="Tscrpt_reg_AraC-type_HTH"/>
</dbReference>
<dbReference type="PROSITE" id="PS01124">
    <property type="entry name" value="HTH_ARAC_FAMILY_2"/>
    <property type="match status" value="1"/>
</dbReference>
<proteinExistence type="predicted"/>
<evidence type="ECO:0000256" key="1">
    <source>
        <dbReference type="ARBA" id="ARBA00023015"/>
    </source>
</evidence>
<feature type="transmembrane region" description="Helical" evidence="4">
    <location>
        <begin position="48"/>
        <end position="74"/>
    </location>
</feature>
<protein>
    <submittedName>
        <fullName evidence="6">AraC-type DNA-binding protein</fullName>
    </submittedName>
</protein>
<dbReference type="EMBL" id="FQYP01000001">
    <property type="protein sequence ID" value="SHI30331.1"/>
    <property type="molecule type" value="Genomic_DNA"/>
</dbReference>
<dbReference type="AlphaFoldDB" id="A0A1M6A1E2"/>
<keyword evidence="3" id="KW-0804">Transcription</keyword>
<dbReference type="PANTHER" id="PTHR43280:SF29">
    <property type="entry name" value="ARAC-FAMILY TRANSCRIPTIONAL REGULATOR"/>
    <property type="match status" value="1"/>
</dbReference>
<dbReference type="PRINTS" id="PR00032">
    <property type="entry name" value="HTHARAC"/>
</dbReference>
<feature type="transmembrane region" description="Helical" evidence="4">
    <location>
        <begin position="95"/>
        <end position="114"/>
    </location>
</feature>
<dbReference type="InterPro" id="IPR009057">
    <property type="entry name" value="Homeodomain-like_sf"/>
</dbReference>
<dbReference type="RefSeq" id="WP_170864522.1">
    <property type="nucleotide sequence ID" value="NZ_FQYP01000001.1"/>
</dbReference>
<evidence type="ECO:0000256" key="3">
    <source>
        <dbReference type="ARBA" id="ARBA00023163"/>
    </source>
</evidence>
<organism evidence="6 7">
    <name type="scientific">Aquimarina spongiae</name>
    <dbReference type="NCBI Taxonomy" id="570521"/>
    <lineage>
        <taxon>Bacteria</taxon>
        <taxon>Pseudomonadati</taxon>
        <taxon>Bacteroidota</taxon>
        <taxon>Flavobacteriia</taxon>
        <taxon>Flavobacteriales</taxon>
        <taxon>Flavobacteriaceae</taxon>
        <taxon>Aquimarina</taxon>
    </lineage>
</organism>
<evidence type="ECO:0000313" key="6">
    <source>
        <dbReference type="EMBL" id="SHI30331.1"/>
    </source>
</evidence>
<name>A0A1M6A1E2_9FLAO</name>
<dbReference type="Gene3D" id="1.10.10.60">
    <property type="entry name" value="Homeodomain-like"/>
    <property type="match status" value="1"/>
</dbReference>
<dbReference type="SMART" id="SM00342">
    <property type="entry name" value="HTH_ARAC"/>
    <property type="match status" value="1"/>
</dbReference>
<evidence type="ECO:0000313" key="7">
    <source>
        <dbReference type="Proteomes" id="UP000184432"/>
    </source>
</evidence>
<keyword evidence="7" id="KW-1185">Reference proteome</keyword>
<evidence type="ECO:0000259" key="5">
    <source>
        <dbReference type="PROSITE" id="PS01124"/>
    </source>
</evidence>
<accession>A0A1M6A1E2</accession>
<feature type="transmembrane region" description="Helical" evidence="4">
    <location>
        <begin position="9"/>
        <end position="28"/>
    </location>
</feature>
<evidence type="ECO:0000256" key="4">
    <source>
        <dbReference type="SAM" id="Phobius"/>
    </source>
</evidence>
<dbReference type="GO" id="GO:0043565">
    <property type="term" value="F:sequence-specific DNA binding"/>
    <property type="evidence" value="ECO:0007669"/>
    <property type="project" value="InterPro"/>
</dbReference>
<keyword evidence="4" id="KW-0472">Membrane</keyword>
<keyword evidence="4" id="KW-0812">Transmembrane</keyword>